<sequence length="87" mass="10245">MAKAHQTTDHDRIKTWIEARKGRPSKVAGNGKSGILRVDFREKDEDLNEIGWDEFFRIFEESHLAFLFQEETASGEKSRFNKFIERD</sequence>
<dbReference type="EMBL" id="JBEPMB010000005">
    <property type="protein sequence ID" value="MET3615039.1"/>
    <property type="molecule type" value="Genomic_DNA"/>
</dbReference>
<gene>
    <name evidence="1" type="ORF">ABID16_003382</name>
</gene>
<name>A0ABV2J5E2_9HYPH</name>
<protein>
    <recommendedName>
        <fullName evidence="3">1,4-alpha-glucan branching enzyme</fullName>
    </recommendedName>
</protein>
<proteinExistence type="predicted"/>
<evidence type="ECO:0008006" key="3">
    <source>
        <dbReference type="Google" id="ProtNLM"/>
    </source>
</evidence>
<organism evidence="1 2">
    <name type="scientific">Rhizobium aquaticum</name>
    <dbReference type="NCBI Taxonomy" id="1549636"/>
    <lineage>
        <taxon>Bacteria</taxon>
        <taxon>Pseudomonadati</taxon>
        <taxon>Pseudomonadota</taxon>
        <taxon>Alphaproteobacteria</taxon>
        <taxon>Hyphomicrobiales</taxon>
        <taxon>Rhizobiaceae</taxon>
        <taxon>Rhizobium/Agrobacterium group</taxon>
        <taxon>Rhizobium</taxon>
    </lineage>
</organism>
<keyword evidence="2" id="KW-1185">Reference proteome</keyword>
<evidence type="ECO:0000313" key="2">
    <source>
        <dbReference type="Proteomes" id="UP001549047"/>
    </source>
</evidence>
<accession>A0ABV2J5E2</accession>
<comment type="caution">
    <text evidence="1">The sequence shown here is derived from an EMBL/GenBank/DDBJ whole genome shotgun (WGS) entry which is preliminary data.</text>
</comment>
<dbReference type="RefSeq" id="WP_354557522.1">
    <property type="nucleotide sequence ID" value="NZ_JBEPMB010000005.1"/>
</dbReference>
<dbReference type="Proteomes" id="UP001549047">
    <property type="component" value="Unassembled WGS sequence"/>
</dbReference>
<evidence type="ECO:0000313" key="1">
    <source>
        <dbReference type="EMBL" id="MET3615039.1"/>
    </source>
</evidence>
<reference evidence="1 2" key="1">
    <citation type="submission" date="2024-06" db="EMBL/GenBank/DDBJ databases">
        <title>Genomic Encyclopedia of Type Strains, Phase IV (KMG-IV): sequencing the most valuable type-strain genomes for metagenomic binning, comparative biology and taxonomic classification.</title>
        <authorList>
            <person name="Goeker M."/>
        </authorList>
    </citation>
    <scope>NUCLEOTIDE SEQUENCE [LARGE SCALE GENOMIC DNA]</scope>
    <source>
        <strain evidence="1 2">DSM 29780</strain>
    </source>
</reference>